<dbReference type="Gene3D" id="2.130.10.30">
    <property type="entry name" value="Regulator of chromosome condensation 1/beta-lactamase-inhibitor protein II"/>
    <property type="match status" value="1"/>
</dbReference>
<gene>
    <name evidence="2" type="ORF">B0I36DRAFT_5836</name>
</gene>
<dbReference type="RefSeq" id="XP_046018163.1">
    <property type="nucleotide sequence ID" value="XM_046163054.1"/>
</dbReference>
<feature type="repeat" description="RCC1" evidence="1">
    <location>
        <begin position="305"/>
        <end position="358"/>
    </location>
</feature>
<sequence>MNDRTTMQVFAAGFNAWGQLDFSSAPSSPESLATDPQDLSTFTSILKTSTITDLQPLLASTHGENSTVLDITATFVVLAAALLTHRNSGLVLTSDGVQSAGFPSPFSKDGPLTRQLLTHQLAIAGNEKVAVISAPDTVLQYPTLAALEAGSPPEQVFTIPKTSAAAGSTSLSKPSILKVVAYQTGFALLSAGAIDSNSRVYTWGDERYSACLGRQVTGSTPADQPGLVEDLVDLPTGPIRKIAAGGYILLAVTEGNDLYAWGGHPGWSTLIHEISETPMAVDIDGQDIVDCGVGDQHAIALTSNGRLYVTGDNTNGQLGIPRAKKIQSWEEVSLSLREHGTITGVRAGGRTSFILVKSSTP</sequence>
<dbReference type="GO" id="GO:0005737">
    <property type="term" value="C:cytoplasm"/>
    <property type="evidence" value="ECO:0007669"/>
    <property type="project" value="TreeGrafter"/>
</dbReference>
<dbReference type="PANTHER" id="PTHR45982">
    <property type="entry name" value="REGULATOR OF CHROMOSOME CONDENSATION"/>
    <property type="match status" value="1"/>
</dbReference>
<dbReference type="InterPro" id="IPR051553">
    <property type="entry name" value="Ran_GTPase-activating"/>
</dbReference>
<feature type="repeat" description="RCC1" evidence="1">
    <location>
        <begin position="198"/>
        <end position="255"/>
    </location>
</feature>
<dbReference type="PROSITE" id="PS50012">
    <property type="entry name" value="RCC1_3"/>
    <property type="match status" value="2"/>
</dbReference>
<dbReference type="Proteomes" id="UP000756346">
    <property type="component" value="Unassembled WGS sequence"/>
</dbReference>
<accession>A0A9P9BVC4</accession>
<comment type="caution">
    <text evidence="2">The sequence shown here is derived from an EMBL/GenBank/DDBJ whole genome shotgun (WGS) entry which is preliminary data.</text>
</comment>
<dbReference type="PANTHER" id="PTHR45982:SF1">
    <property type="entry name" value="REGULATOR OF CHROMOSOME CONDENSATION"/>
    <property type="match status" value="1"/>
</dbReference>
<dbReference type="Pfam" id="PF13540">
    <property type="entry name" value="RCC1_2"/>
    <property type="match status" value="1"/>
</dbReference>
<keyword evidence="3" id="KW-1185">Reference proteome</keyword>
<evidence type="ECO:0000313" key="2">
    <source>
        <dbReference type="EMBL" id="KAH7040108.1"/>
    </source>
</evidence>
<proteinExistence type="predicted"/>
<dbReference type="EMBL" id="JAGTJQ010000001">
    <property type="protein sequence ID" value="KAH7040108.1"/>
    <property type="molecule type" value="Genomic_DNA"/>
</dbReference>
<dbReference type="AlphaFoldDB" id="A0A9P9BVC4"/>
<organism evidence="2 3">
    <name type="scientific">Microdochium trichocladiopsis</name>
    <dbReference type="NCBI Taxonomy" id="1682393"/>
    <lineage>
        <taxon>Eukaryota</taxon>
        <taxon>Fungi</taxon>
        <taxon>Dikarya</taxon>
        <taxon>Ascomycota</taxon>
        <taxon>Pezizomycotina</taxon>
        <taxon>Sordariomycetes</taxon>
        <taxon>Xylariomycetidae</taxon>
        <taxon>Xylariales</taxon>
        <taxon>Microdochiaceae</taxon>
        <taxon>Microdochium</taxon>
    </lineage>
</organism>
<evidence type="ECO:0000256" key="1">
    <source>
        <dbReference type="PROSITE-ProRule" id="PRU00235"/>
    </source>
</evidence>
<reference evidence="2" key="1">
    <citation type="journal article" date="2021" name="Nat. Commun.">
        <title>Genetic determinants of endophytism in the Arabidopsis root mycobiome.</title>
        <authorList>
            <person name="Mesny F."/>
            <person name="Miyauchi S."/>
            <person name="Thiergart T."/>
            <person name="Pickel B."/>
            <person name="Atanasova L."/>
            <person name="Karlsson M."/>
            <person name="Huettel B."/>
            <person name="Barry K.W."/>
            <person name="Haridas S."/>
            <person name="Chen C."/>
            <person name="Bauer D."/>
            <person name="Andreopoulos W."/>
            <person name="Pangilinan J."/>
            <person name="LaButti K."/>
            <person name="Riley R."/>
            <person name="Lipzen A."/>
            <person name="Clum A."/>
            <person name="Drula E."/>
            <person name="Henrissat B."/>
            <person name="Kohler A."/>
            <person name="Grigoriev I.V."/>
            <person name="Martin F.M."/>
            <person name="Hacquard S."/>
        </authorList>
    </citation>
    <scope>NUCLEOTIDE SEQUENCE</scope>
    <source>
        <strain evidence="2">MPI-CAGE-CH-0230</strain>
    </source>
</reference>
<dbReference type="GO" id="GO:0005085">
    <property type="term" value="F:guanyl-nucleotide exchange factor activity"/>
    <property type="evidence" value="ECO:0007669"/>
    <property type="project" value="TreeGrafter"/>
</dbReference>
<dbReference type="SUPFAM" id="SSF50985">
    <property type="entry name" value="RCC1/BLIP-II"/>
    <property type="match status" value="1"/>
</dbReference>
<evidence type="ECO:0000313" key="3">
    <source>
        <dbReference type="Proteomes" id="UP000756346"/>
    </source>
</evidence>
<protein>
    <submittedName>
        <fullName evidence="2">Regulator of chromosome condensation 1/beta-lactamase-inhibitor protein II</fullName>
    </submittedName>
</protein>
<dbReference type="OrthoDB" id="5370059at2759"/>
<dbReference type="InterPro" id="IPR000408">
    <property type="entry name" value="Reg_chr_condens"/>
</dbReference>
<name>A0A9P9BVC4_9PEZI</name>
<dbReference type="GeneID" id="70192600"/>
<dbReference type="InterPro" id="IPR009091">
    <property type="entry name" value="RCC1/BLIP-II"/>
</dbReference>